<feature type="compositionally biased region" description="Basic and acidic residues" evidence="1">
    <location>
        <begin position="99"/>
        <end position="109"/>
    </location>
</feature>
<feature type="compositionally biased region" description="Low complexity" evidence="1">
    <location>
        <begin position="76"/>
        <end position="88"/>
    </location>
</feature>
<protein>
    <submittedName>
        <fullName evidence="2">Uncharacterized protein</fullName>
    </submittedName>
</protein>
<feature type="compositionally biased region" description="Polar residues" evidence="1">
    <location>
        <begin position="196"/>
        <end position="216"/>
    </location>
</feature>
<feature type="compositionally biased region" description="Basic and acidic residues" evidence="1">
    <location>
        <begin position="27"/>
        <end position="39"/>
    </location>
</feature>
<organism evidence="2 3">
    <name type="scientific">Phlyctema vagabunda</name>
    <dbReference type="NCBI Taxonomy" id="108571"/>
    <lineage>
        <taxon>Eukaryota</taxon>
        <taxon>Fungi</taxon>
        <taxon>Dikarya</taxon>
        <taxon>Ascomycota</taxon>
        <taxon>Pezizomycotina</taxon>
        <taxon>Leotiomycetes</taxon>
        <taxon>Helotiales</taxon>
        <taxon>Dermateaceae</taxon>
        <taxon>Phlyctema</taxon>
    </lineage>
</organism>
<gene>
    <name evidence="2" type="ORF">PVAG01_09981</name>
</gene>
<accession>A0ABR4P4M3</accession>
<evidence type="ECO:0000256" key="1">
    <source>
        <dbReference type="SAM" id="MobiDB-lite"/>
    </source>
</evidence>
<feature type="region of interest" description="Disordered" evidence="1">
    <location>
        <begin position="25"/>
        <end position="118"/>
    </location>
</feature>
<feature type="region of interest" description="Disordered" evidence="1">
    <location>
        <begin position="192"/>
        <end position="239"/>
    </location>
</feature>
<comment type="caution">
    <text evidence="2">The sequence shown here is derived from an EMBL/GenBank/DDBJ whole genome shotgun (WGS) entry which is preliminary data.</text>
</comment>
<evidence type="ECO:0000313" key="3">
    <source>
        <dbReference type="Proteomes" id="UP001629113"/>
    </source>
</evidence>
<proteinExistence type="predicted"/>
<evidence type="ECO:0000313" key="2">
    <source>
        <dbReference type="EMBL" id="KAL3418265.1"/>
    </source>
</evidence>
<dbReference type="Proteomes" id="UP001629113">
    <property type="component" value="Unassembled WGS sequence"/>
</dbReference>
<feature type="compositionally biased region" description="Basic and acidic residues" evidence="1">
    <location>
        <begin position="59"/>
        <end position="75"/>
    </location>
</feature>
<reference evidence="2 3" key="1">
    <citation type="submission" date="2024-06" db="EMBL/GenBank/DDBJ databases">
        <title>Complete genome of Phlyctema vagabunda strain 19-DSS-EL-015.</title>
        <authorList>
            <person name="Fiorenzani C."/>
        </authorList>
    </citation>
    <scope>NUCLEOTIDE SEQUENCE [LARGE SCALE GENOMIC DNA]</scope>
    <source>
        <strain evidence="2 3">19-DSS-EL-015</strain>
    </source>
</reference>
<sequence length="522" mass="58038">MKSFSGYVDDACARWLASAVSCCEPGSLRDRSPVREAERSMSILYDSQPRLVPPPIPEPQDRPSSRSREWVDRTRSLASRASSRGSFSVRRKLNAYNGPRREPSREPRRTRVGLIGPPSDFRHVENAIPRRSPNFRPLELSIYMSENQLSPILPHFGHSSNSPHGSSTEPSYPPTAVTHLRSESVLSFQIRRKPVRSSSGTSTAADSISQLGNPSFLNLKDHSSMSGLPRAPPAARLRVSTEQPAYERVKSALHEKFELEQRLRDIEVIIEERQSLYMSSRPTSRVASTRSASSIYEDSQEPMPHIMPPYVTAVQSVQRPETAPSRIVHIPHRAKSFTEASAAFTAPQFSSSSTLPAENAILPPPLPLMLEQSHPPLRKKKSFSRVSNWLFPASPNQEHARDVSLDSVTNTPKPVTSREGFYRCVDMNETSRMSMSADSIMSTLESDLDEPTIPTAWTPDSSPGRGIKMGMEIQTVEVRDHTSLDSARQDQSLELTRVRTFGETGDGSWRVPAGVETVGIAF</sequence>
<dbReference type="EMBL" id="JBFCZG010000009">
    <property type="protein sequence ID" value="KAL3418265.1"/>
    <property type="molecule type" value="Genomic_DNA"/>
</dbReference>
<name>A0ABR4P4M3_9HELO</name>
<keyword evidence="3" id="KW-1185">Reference proteome</keyword>